<evidence type="ECO:0000313" key="7">
    <source>
        <dbReference type="EMBL" id="PHJ23813.1"/>
    </source>
</evidence>
<dbReference type="RefSeq" id="XP_067925487.1">
    <property type="nucleotide sequence ID" value="XM_068062537.1"/>
</dbReference>
<evidence type="ECO:0000256" key="5">
    <source>
        <dbReference type="ARBA" id="ARBA00023136"/>
    </source>
</evidence>
<dbReference type="PANTHER" id="PTHR12546">
    <property type="entry name" value="FER-1-LIKE"/>
    <property type="match status" value="1"/>
</dbReference>
<accession>A0A2C6L9R0</accession>
<keyword evidence="5" id="KW-0472">Membrane</keyword>
<reference evidence="7 8" key="1">
    <citation type="journal article" date="2017" name="Int. J. Parasitol.">
        <title>The genome of the protozoan parasite Cystoisospora suis and a reverse vaccinology approach to identify vaccine candidates.</title>
        <authorList>
            <person name="Palmieri N."/>
            <person name="Shrestha A."/>
            <person name="Ruttkowski B."/>
            <person name="Beck T."/>
            <person name="Vogl C."/>
            <person name="Tomley F."/>
            <person name="Blake D.P."/>
            <person name="Joachim A."/>
        </authorList>
    </citation>
    <scope>NUCLEOTIDE SEQUENCE [LARGE SCALE GENOMIC DNA]</scope>
    <source>
        <strain evidence="7 8">Wien I</strain>
    </source>
</reference>
<dbReference type="InterPro" id="IPR037721">
    <property type="entry name" value="Ferlin"/>
</dbReference>
<dbReference type="VEuPathDB" id="ToxoDB:CSUI_002335"/>
<dbReference type="InterPro" id="IPR000008">
    <property type="entry name" value="C2_dom"/>
</dbReference>
<evidence type="ECO:0000313" key="8">
    <source>
        <dbReference type="Proteomes" id="UP000221165"/>
    </source>
</evidence>
<keyword evidence="3" id="KW-0677">Repeat</keyword>
<dbReference type="GO" id="GO:0007009">
    <property type="term" value="P:plasma membrane organization"/>
    <property type="evidence" value="ECO:0007669"/>
    <property type="project" value="TreeGrafter"/>
</dbReference>
<gene>
    <name evidence="7" type="ORF">CSUI_002335</name>
</gene>
<comment type="caution">
    <text evidence="7">The sequence shown here is derived from an EMBL/GenBank/DDBJ whole genome shotgun (WGS) entry which is preliminary data.</text>
</comment>
<evidence type="ECO:0000256" key="4">
    <source>
        <dbReference type="ARBA" id="ARBA00022989"/>
    </source>
</evidence>
<dbReference type="OrthoDB" id="270970at2759"/>
<keyword evidence="8" id="KW-1185">Reference proteome</keyword>
<dbReference type="PANTHER" id="PTHR12546:SF33">
    <property type="entry name" value="SPERM VESICLE FUSION PROTEIN FER-1"/>
    <property type="match status" value="1"/>
</dbReference>
<organism evidence="7 8">
    <name type="scientific">Cystoisospora suis</name>
    <dbReference type="NCBI Taxonomy" id="483139"/>
    <lineage>
        <taxon>Eukaryota</taxon>
        <taxon>Sar</taxon>
        <taxon>Alveolata</taxon>
        <taxon>Apicomplexa</taxon>
        <taxon>Conoidasida</taxon>
        <taxon>Coccidia</taxon>
        <taxon>Eucoccidiorida</taxon>
        <taxon>Eimeriorina</taxon>
        <taxon>Sarcocystidae</taxon>
        <taxon>Cystoisospora</taxon>
    </lineage>
</organism>
<dbReference type="Gene3D" id="2.60.40.150">
    <property type="entry name" value="C2 domain"/>
    <property type="match status" value="1"/>
</dbReference>
<protein>
    <submittedName>
        <fullName evidence="7">C2 domain-containing</fullName>
    </submittedName>
</protein>
<evidence type="ECO:0000256" key="1">
    <source>
        <dbReference type="ARBA" id="ARBA00004167"/>
    </source>
</evidence>
<evidence type="ECO:0000256" key="3">
    <source>
        <dbReference type="ARBA" id="ARBA00022737"/>
    </source>
</evidence>
<keyword evidence="2" id="KW-0812">Transmembrane</keyword>
<dbReference type="Pfam" id="PF00168">
    <property type="entry name" value="C2"/>
    <property type="match status" value="1"/>
</dbReference>
<dbReference type="GO" id="GO:0016020">
    <property type="term" value="C:membrane"/>
    <property type="evidence" value="ECO:0007669"/>
    <property type="project" value="UniProtKB-SubCell"/>
</dbReference>
<evidence type="ECO:0000256" key="2">
    <source>
        <dbReference type="ARBA" id="ARBA00022692"/>
    </source>
</evidence>
<dbReference type="SUPFAM" id="SSF49562">
    <property type="entry name" value="C2 domain (Calcium/lipid-binding domain, CaLB)"/>
    <property type="match status" value="1"/>
</dbReference>
<dbReference type="GeneID" id="94425748"/>
<dbReference type="InterPro" id="IPR035892">
    <property type="entry name" value="C2_domain_sf"/>
</dbReference>
<dbReference type="PROSITE" id="PS50004">
    <property type="entry name" value="C2"/>
    <property type="match status" value="1"/>
</dbReference>
<comment type="subcellular location">
    <subcellularLocation>
        <location evidence="1">Membrane</location>
        <topology evidence="1">Single-pass membrane protein</topology>
    </subcellularLocation>
</comment>
<keyword evidence="4" id="KW-1133">Transmembrane helix</keyword>
<proteinExistence type="predicted"/>
<evidence type="ECO:0000259" key="6">
    <source>
        <dbReference type="PROSITE" id="PS50004"/>
    </source>
</evidence>
<dbReference type="AlphaFoldDB" id="A0A2C6L9R0"/>
<dbReference type="EMBL" id="MIGC01000995">
    <property type="protein sequence ID" value="PHJ23813.1"/>
    <property type="molecule type" value="Genomic_DNA"/>
</dbReference>
<feature type="non-terminal residue" evidence="7">
    <location>
        <position position="295"/>
    </location>
</feature>
<name>A0A2C6L9R0_9APIC</name>
<sequence length="295" mass="33200">MRGLNRKDDKGRRGVGGGVGGQLGLEALSAADRETAEASNTSFLIQSRSNALNSDNSVFAGLWILPNGLPRVLVTSYSIPGVHYDVLYSNMFTLNVYIPAKFVLFAEGKRASDKKTREQYARPSVESVLESFLDDLHFPCDFLKKGIQGNVDVTGQIKFFINLTHKEVPNPHVDQSAVEWATSEKKMRRHLRGEEAYPKLIKIRVYIIRAISLNVDNERLTPNPYLIFNIGEKSDTLRAEGKMNTNNPEFFTFYEKDVIFPEECQLEVQVWSAHEGLTGGLDDLYIGSTYIDLEE</sequence>
<dbReference type="Proteomes" id="UP000221165">
    <property type="component" value="Unassembled WGS sequence"/>
</dbReference>
<feature type="domain" description="C2" evidence="6">
    <location>
        <begin position="183"/>
        <end position="295"/>
    </location>
</feature>